<keyword evidence="1" id="KW-0732">Signal</keyword>
<comment type="caution">
    <text evidence="2">The sequence shown here is derived from an EMBL/GenBank/DDBJ whole genome shotgun (WGS) entry which is preliminary data.</text>
</comment>
<evidence type="ECO:0000313" key="3">
    <source>
        <dbReference type="Proteomes" id="UP000006028"/>
    </source>
</evidence>
<protein>
    <recommendedName>
        <fullName evidence="4">Secreted protein</fullName>
    </recommendedName>
</protein>
<sequence length="130" mass="14917">MPFCFLPIFSCNLLLCPAVFHACRAFWPEIAKKKEQNIHVIYSDLSVQAAGHRRFCKSASDPAEGAFRLMQSRPSHCGNGTALPAVSFFAFSLYFLKKICHNETSIFRFKSRALYWEIRARIQQKRGILL</sequence>
<dbReference type="STRING" id="748224.HMPREF9436_01737"/>
<dbReference type="AlphaFoldDB" id="E2ZJ90"/>
<organism evidence="2 3">
    <name type="scientific">Faecalibacterium cf. prausnitzii KLE1255</name>
    <dbReference type="NCBI Taxonomy" id="748224"/>
    <lineage>
        <taxon>Bacteria</taxon>
        <taxon>Bacillati</taxon>
        <taxon>Bacillota</taxon>
        <taxon>Clostridia</taxon>
        <taxon>Eubacteriales</taxon>
        <taxon>Oscillospiraceae</taxon>
        <taxon>Faecalibacterium</taxon>
    </lineage>
</organism>
<gene>
    <name evidence="2" type="ORF">HMPREF9436_01737</name>
</gene>
<evidence type="ECO:0000256" key="1">
    <source>
        <dbReference type="SAM" id="SignalP"/>
    </source>
</evidence>
<feature type="chain" id="PRO_5003166167" description="Secreted protein" evidence="1">
    <location>
        <begin position="23"/>
        <end position="130"/>
    </location>
</feature>
<feature type="signal peptide" evidence="1">
    <location>
        <begin position="1"/>
        <end position="22"/>
    </location>
</feature>
<evidence type="ECO:0000313" key="2">
    <source>
        <dbReference type="EMBL" id="EFQ06762.1"/>
    </source>
</evidence>
<dbReference type="Proteomes" id="UP000006028">
    <property type="component" value="Unassembled WGS sequence"/>
</dbReference>
<name>E2ZJ90_9FIRM</name>
<dbReference type="BioCyc" id="FCF748224-HMP:GTSS-1794-MONOMER"/>
<reference evidence="2 3" key="1">
    <citation type="submission" date="2010-08" db="EMBL/GenBank/DDBJ databases">
        <authorList>
            <person name="Weinstock G."/>
            <person name="Sodergren E."/>
            <person name="Clifton S."/>
            <person name="Fulton L."/>
            <person name="Fulton B."/>
            <person name="Courtney L."/>
            <person name="Fronick C."/>
            <person name="Harrison M."/>
            <person name="Strong C."/>
            <person name="Farmer C."/>
            <person name="Delahaunty K."/>
            <person name="Markovic C."/>
            <person name="Hall O."/>
            <person name="Minx P."/>
            <person name="Tomlinson C."/>
            <person name="Mitreva M."/>
            <person name="Hou S."/>
            <person name="Chen J."/>
            <person name="Wollam A."/>
            <person name="Pepin K.H."/>
            <person name="Johnson M."/>
            <person name="Bhonagiri V."/>
            <person name="Zhang X."/>
            <person name="Suruliraj S."/>
            <person name="Warren W."/>
            <person name="Chinwalla A."/>
            <person name="Mardis E.R."/>
            <person name="Wilson R.K."/>
        </authorList>
    </citation>
    <scope>NUCLEOTIDE SEQUENCE [LARGE SCALE GENOMIC DNA]</scope>
    <source>
        <strain evidence="2 3">KLE1255</strain>
    </source>
</reference>
<dbReference type="HOGENOM" id="CLU_1934880_0_0_9"/>
<proteinExistence type="predicted"/>
<evidence type="ECO:0008006" key="4">
    <source>
        <dbReference type="Google" id="ProtNLM"/>
    </source>
</evidence>
<accession>E2ZJ90</accession>
<dbReference type="EMBL" id="AECU01000139">
    <property type="protein sequence ID" value="EFQ06762.1"/>
    <property type="molecule type" value="Genomic_DNA"/>
</dbReference>